<accession>R9BV21</accession>
<evidence type="ECO:0000256" key="1">
    <source>
        <dbReference type="SAM" id="Phobius"/>
    </source>
</evidence>
<evidence type="ECO:0000313" key="3">
    <source>
        <dbReference type="Proteomes" id="UP000013988"/>
    </source>
</evidence>
<comment type="caution">
    <text evidence="2">The sequence shown here is derived from an EMBL/GenBank/DDBJ whole genome shotgun (WGS) entry which is preliminary data.</text>
</comment>
<keyword evidence="1" id="KW-1133">Transmembrane helix</keyword>
<dbReference type="PATRIC" id="fig|1202534.3.peg.3225"/>
<name>R9BV21_9CLOT</name>
<gene>
    <name evidence="2" type="ORF">A500_16280</name>
</gene>
<evidence type="ECO:0000313" key="2">
    <source>
        <dbReference type="EMBL" id="EOR20565.1"/>
    </source>
</evidence>
<protein>
    <submittedName>
        <fullName evidence="2">Uncharacterized protein</fullName>
    </submittedName>
</protein>
<feature type="transmembrane region" description="Helical" evidence="1">
    <location>
        <begin position="132"/>
        <end position="155"/>
    </location>
</feature>
<keyword evidence="1" id="KW-0812">Transmembrane</keyword>
<dbReference type="RefSeq" id="WP_016208500.1">
    <property type="nucleotide sequence ID" value="NZ_ASRV01000194.1"/>
</dbReference>
<dbReference type="OrthoDB" id="2454059at2"/>
<dbReference type="EMBL" id="ASRV01000194">
    <property type="protein sequence ID" value="EOR20565.1"/>
    <property type="molecule type" value="Genomic_DNA"/>
</dbReference>
<feature type="transmembrane region" description="Helical" evidence="1">
    <location>
        <begin position="58"/>
        <end position="78"/>
    </location>
</feature>
<proteinExistence type="predicted"/>
<keyword evidence="3" id="KW-1185">Reference proteome</keyword>
<dbReference type="AlphaFoldDB" id="R9BV21"/>
<feature type="transmembrane region" description="Helical" evidence="1">
    <location>
        <begin position="98"/>
        <end position="120"/>
    </location>
</feature>
<dbReference type="Proteomes" id="UP000013988">
    <property type="component" value="Unassembled WGS sequence"/>
</dbReference>
<keyword evidence="1" id="KW-0472">Membrane</keyword>
<reference evidence="2 3" key="1">
    <citation type="submission" date="2013-03" db="EMBL/GenBank/DDBJ databases">
        <title>Whole genome shotgun sequencing of Clostridium sartagoforme AAU1.</title>
        <authorList>
            <person name="Joshi C.G."/>
            <person name="Duggirala S.M."/>
            <person name="Nathani N.M."/>
            <person name="Bhatt V.D."/>
            <person name="Patel A.K."/>
            <person name="Pandya P.R."/>
            <person name="KaPatel J.A."/>
        </authorList>
    </citation>
    <scope>NUCLEOTIDE SEQUENCE [LARGE SCALE GENOMIC DNA]</scope>
    <source>
        <strain evidence="2 3">AAU1</strain>
    </source>
</reference>
<sequence>MEISIINKDGEVIFDKKIRRYKDYIEDLKNKVPDEDKLRKMEYKFLNLVKKDKMVASYYKIATGVGLSILTNSTYVYADTLGGFSNKLKVIVSPITELLAGLGYPVTYMMIITGFIMIIMGKKSKGLEVIKWACIGYIGLQFVPFLLGLLEMIGVELRKSL</sequence>
<organism evidence="2 3">
    <name type="scientific">Clostridium sartagoforme AAU1</name>
    <dbReference type="NCBI Taxonomy" id="1202534"/>
    <lineage>
        <taxon>Bacteria</taxon>
        <taxon>Bacillati</taxon>
        <taxon>Bacillota</taxon>
        <taxon>Clostridia</taxon>
        <taxon>Eubacteriales</taxon>
        <taxon>Clostridiaceae</taxon>
        <taxon>Clostridium</taxon>
    </lineage>
</organism>